<organism evidence="2">
    <name type="scientific">Thermosporothrix sp. COM3</name>
    <dbReference type="NCBI Taxonomy" id="2490863"/>
    <lineage>
        <taxon>Bacteria</taxon>
        <taxon>Bacillati</taxon>
        <taxon>Chloroflexota</taxon>
        <taxon>Ktedonobacteria</taxon>
        <taxon>Ktedonobacterales</taxon>
        <taxon>Thermosporotrichaceae</taxon>
        <taxon>Thermosporothrix</taxon>
    </lineage>
</organism>
<evidence type="ECO:0000313" key="2">
    <source>
        <dbReference type="EMBL" id="BBH85398.1"/>
    </source>
</evidence>
<feature type="region of interest" description="Disordered" evidence="1">
    <location>
        <begin position="64"/>
        <end position="90"/>
    </location>
</feature>
<accession>A0A455SDH4</accession>
<sequence>MCFQDTLYMYFTQEEKREKMLHAFTDREKHEWLELPATKAPAASWGAKSNYHISQLLLPLKKREGAPPKGSPLKVRGDIPPLLAHGLQRR</sequence>
<evidence type="ECO:0000256" key="1">
    <source>
        <dbReference type="SAM" id="MobiDB-lite"/>
    </source>
</evidence>
<dbReference type="EMBL" id="AP019376">
    <property type="protein sequence ID" value="BBH85398.1"/>
    <property type="molecule type" value="Genomic_DNA"/>
</dbReference>
<proteinExistence type="predicted"/>
<protein>
    <submittedName>
        <fullName evidence="2">Uncharacterized protein</fullName>
    </submittedName>
</protein>
<name>A0A455SDH4_9CHLR</name>
<gene>
    <name evidence="2" type="ORF">KTC_01490</name>
</gene>
<reference evidence="2" key="1">
    <citation type="submission" date="2018-12" db="EMBL/GenBank/DDBJ databases">
        <title>Novel natural products biosynthetic potential of the class Ktedonobacteria.</title>
        <authorList>
            <person name="Zheng Y."/>
            <person name="Saitou A."/>
            <person name="Wang C.M."/>
            <person name="Toyoda A."/>
            <person name="Minakuchi Y."/>
            <person name="Sekiguchi Y."/>
            <person name="Ueda K."/>
            <person name="Takano H."/>
            <person name="Sakai Y."/>
            <person name="Yokota A."/>
            <person name="Yabe S."/>
        </authorList>
    </citation>
    <scope>NUCLEOTIDE SEQUENCE</scope>
    <source>
        <strain evidence="2">COM3</strain>
    </source>
</reference>
<dbReference type="AlphaFoldDB" id="A0A455SDH4"/>